<feature type="transmembrane region" description="Helical" evidence="6">
    <location>
        <begin position="89"/>
        <end position="108"/>
    </location>
</feature>
<dbReference type="SMART" id="SM01021">
    <property type="entry name" value="Bac_rhodopsin"/>
    <property type="match status" value="1"/>
</dbReference>
<comment type="similarity">
    <text evidence="2">Belongs to the archaeal/bacterial/fungal opsin family.</text>
</comment>
<dbReference type="AlphaFoldDB" id="A0A6C0L870"/>
<feature type="transmembrane region" description="Helical" evidence="6">
    <location>
        <begin position="114"/>
        <end position="133"/>
    </location>
</feature>
<evidence type="ECO:0000256" key="2">
    <source>
        <dbReference type="ARBA" id="ARBA00008130"/>
    </source>
</evidence>
<protein>
    <submittedName>
        <fullName evidence="7">Uncharacterized protein</fullName>
    </submittedName>
</protein>
<evidence type="ECO:0000256" key="4">
    <source>
        <dbReference type="ARBA" id="ARBA00022989"/>
    </source>
</evidence>
<feature type="transmembrane region" description="Helical" evidence="6">
    <location>
        <begin position="14"/>
        <end position="34"/>
    </location>
</feature>
<feature type="transmembrane region" description="Helical" evidence="6">
    <location>
        <begin position="40"/>
        <end position="61"/>
    </location>
</feature>
<keyword evidence="4 6" id="KW-1133">Transmembrane helix</keyword>
<evidence type="ECO:0000256" key="3">
    <source>
        <dbReference type="ARBA" id="ARBA00022692"/>
    </source>
</evidence>
<dbReference type="GO" id="GO:0016020">
    <property type="term" value="C:membrane"/>
    <property type="evidence" value="ECO:0007669"/>
    <property type="project" value="UniProtKB-SubCell"/>
</dbReference>
<evidence type="ECO:0000256" key="1">
    <source>
        <dbReference type="ARBA" id="ARBA00004141"/>
    </source>
</evidence>
<evidence type="ECO:0000256" key="6">
    <source>
        <dbReference type="SAM" id="Phobius"/>
    </source>
</evidence>
<keyword evidence="5 6" id="KW-0472">Membrane</keyword>
<feature type="transmembrane region" description="Helical" evidence="6">
    <location>
        <begin position="202"/>
        <end position="224"/>
    </location>
</feature>
<dbReference type="SUPFAM" id="SSF81321">
    <property type="entry name" value="Family A G protein-coupled receptor-like"/>
    <property type="match status" value="1"/>
</dbReference>
<accession>A0A6C0L870</accession>
<sequence length="226" mass="26277">MDDKQILELVKKSFYGVYYFMIFAFVITLISAFIVKDFQLQRILVIEILVTGISSFMYFLFTNNINEYFGAVHKEGEKIDLTVVDRLRYNGWVFSTPLMLIALCLALSNSTKIALNPILLITILMLNYIMLLLGYLGEVNMLDRFFAMILGFIPFLIIFYLIFSAFLMNTFNPFNFLIFAMYFIIWAGYGIVYCFEEKEKNIFTNLFDALSKGVVAIILSLSYLTW</sequence>
<evidence type="ECO:0000313" key="7">
    <source>
        <dbReference type="EMBL" id="QHU26813.1"/>
    </source>
</evidence>
<reference evidence="7" key="1">
    <citation type="journal article" date="2020" name="Nature">
        <title>Giant virus diversity and host interactions through global metagenomics.</title>
        <authorList>
            <person name="Schulz F."/>
            <person name="Roux S."/>
            <person name="Paez-Espino D."/>
            <person name="Jungbluth S."/>
            <person name="Walsh D.A."/>
            <person name="Denef V.J."/>
            <person name="McMahon K.D."/>
            <person name="Konstantinidis K.T."/>
            <person name="Eloe-Fadrosh E.A."/>
            <person name="Kyrpides N.C."/>
            <person name="Woyke T."/>
        </authorList>
    </citation>
    <scope>NUCLEOTIDE SEQUENCE</scope>
    <source>
        <strain evidence="7">GVMAG-M-3300027759-42</strain>
    </source>
</reference>
<dbReference type="Pfam" id="PF01036">
    <property type="entry name" value="Bac_rhodopsin"/>
    <property type="match status" value="1"/>
</dbReference>
<name>A0A6C0L870_9ZZZZ</name>
<dbReference type="EMBL" id="MN740445">
    <property type="protein sequence ID" value="QHU26813.1"/>
    <property type="molecule type" value="Genomic_DNA"/>
</dbReference>
<feature type="transmembrane region" description="Helical" evidence="6">
    <location>
        <begin position="145"/>
        <end position="168"/>
    </location>
</feature>
<dbReference type="Gene3D" id="1.20.1070.10">
    <property type="entry name" value="Rhodopsin 7-helix transmembrane proteins"/>
    <property type="match status" value="1"/>
</dbReference>
<comment type="subcellular location">
    <subcellularLocation>
        <location evidence="1">Membrane</location>
        <topology evidence="1">Multi-pass membrane protein</topology>
    </subcellularLocation>
</comment>
<dbReference type="PRINTS" id="PR00251">
    <property type="entry name" value="BACTRLOPSIN"/>
</dbReference>
<keyword evidence="3 6" id="KW-0812">Transmembrane</keyword>
<organism evidence="7">
    <name type="scientific">viral metagenome</name>
    <dbReference type="NCBI Taxonomy" id="1070528"/>
    <lineage>
        <taxon>unclassified sequences</taxon>
        <taxon>metagenomes</taxon>
        <taxon>organismal metagenomes</taxon>
    </lineage>
</organism>
<evidence type="ECO:0000256" key="5">
    <source>
        <dbReference type="ARBA" id="ARBA00023136"/>
    </source>
</evidence>
<proteinExistence type="inferred from homology"/>
<feature type="transmembrane region" description="Helical" evidence="6">
    <location>
        <begin position="174"/>
        <end position="195"/>
    </location>
</feature>
<dbReference type="InterPro" id="IPR001425">
    <property type="entry name" value="Arc/bac/fun_rhodopsins"/>
</dbReference>